<dbReference type="EMBL" id="JAUSVK010000001">
    <property type="protein sequence ID" value="MDQ0394421.1"/>
    <property type="molecule type" value="Genomic_DNA"/>
</dbReference>
<gene>
    <name evidence="10" type="ORF">J3R73_004213</name>
</gene>
<dbReference type="CDD" id="cd06582">
    <property type="entry name" value="TM_PBP1_LivH_like"/>
    <property type="match status" value="1"/>
</dbReference>
<evidence type="ECO:0000256" key="7">
    <source>
        <dbReference type="ARBA" id="ARBA00023136"/>
    </source>
</evidence>
<feature type="transmembrane region" description="Helical" evidence="9">
    <location>
        <begin position="94"/>
        <end position="112"/>
    </location>
</feature>
<accession>A0ABU0FII5</accession>
<dbReference type="Proteomes" id="UP001237448">
    <property type="component" value="Unassembled WGS sequence"/>
</dbReference>
<feature type="transmembrane region" description="Helical" evidence="9">
    <location>
        <begin position="188"/>
        <end position="213"/>
    </location>
</feature>
<evidence type="ECO:0000256" key="4">
    <source>
        <dbReference type="ARBA" id="ARBA00022692"/>
    </source>
</evidence>
<keyword evidence="2" id="KW-0813">Transport</keyword>
<evidence type="ECO:0000313" key="11">
    <source>
        <dbReference type="Proteomes" id="UP001237448"/>
    </source>
</evidence>
<proteinExistence type="inferred from homology"/>
<evidence type="ECO:0000256" key="9">
    <source>
        <dbReference type="SAM" id="Phobius"/>
    </source>
</evidence>
<evidence type="ECO:0000256" key="2">
    <source>
        <dbReference type="ARBA" id="ARBA00022448"/>
    </source>
</evidence>
<evidence type="ECO:0000256" key="6">
    <source>
        <dbReference type="ARBA" id="ARBA00022989"/>
    </source>
</evidence>
<keyword evidence="3" id="KW-1003">Cell membrane</keyword>
<comment type="caution">
    <text evidence="10">The sequence shown here is derived from an EMBL/GenBank/DDBJ whole genome shotgun (WGS) entry which is preliminary data.</text>
</comment>
<feature type="transmembrane region" description="Helical" evidence="9">
    <location>
        <begin position="225"/>
        <end position="250"/>
    </location>
</feature>
<feature type="transmembrane region" description="Helical" evidence="9">
    <location>
        <begin position="256"/>
        <end position="277"/>
    </location>
</feature>
<reference evidence="10 11" key="1">
    <citation type="submission" date="2023-07" db="EMBL/GenBank/DDBJ databases">
        <title>Genomic Encyclopedia of Type Strains, Phase IV (KMG-IV): sequencing the most valuable type-strain genomes for metagenomic binning, comparative biology and taxonomic classification.</title>
        <authorList>
            <person name="Goeker M."/>
        </authorList>
    </citation>
    <scope>NUCLEOTIDE SEQUENCE [LARGE SCALE GENOMIC DNA]</scope>
    <source>
        <strain evidence="10 11">DSM 5896</strain>
    </source>
</reference>
<protein>
    <submittedName>
        <fullName evidence="10">Branched-chain amino acid transport system permease protein</fullName>
    </submittedName>
</protein>
<comment type="similarity">
    <text evidence="8">Belongs to the binding-protein-dependent transport system permease family. LivHM subfamily.</text>
</comment>
<keyword evidence="11" id="KW-1185">Reference proteome</keyword>
<evidence type="ECO:0000256" key="3">
    <source>
        <dbReference type="ARBA" id="ARBA00022475"/>
    </source>
</evidence>
<keyword evidence="7 9" id="KW-0472">Membrane</keyword>
<evidence type="ECO:0000313" key="10">
    <source>
        <dbReference type="EMBL" id="MDQ0394421.1"/>
    </source>
</evidence>
<dbReference type="PANTHER" id="PTHR11795">
    <property type="entry name" value="BRANCHED-CHAIN AMINO ACID TRANSPORT SYSTEM PERMEASE PROTEIN LIVH"/>
    <property type="match status" value="1"/>
</dbReference>
<evidence type="ECO:0000256" key="1">
    <source>
        <dbReference type="ARBA" id="ARBA00004651"/>
    </source>
</evidence>
<name>A0ABU0FII5_9HYPH</name>
<feature type="transmembrane region" description="Helical" evidence="9">
    <location>
        <begin position="62"/>
        <end position="82"/>
    </location>
</feature>
<dbReference type="Pfam" id="PF02653">
    <property type="entry name" value="BPD_transp_2"/>
    <property type="match status" value="1"/>
</dbReference>
<keyword evidence="5" id="KW-0029">Amino-acid transport</keyword>
<dbReference type="InterPro" id="IPR052157">
    <property type="entry name" value="BCAA_transport_permease"/>
</dbReference>
<sequence>MSAIIVSGLVSGALYALVASGLSLVWGSLGVFNFAHGVLLMAGAYVAWWVSAPDGLGLGLPVGILASLTFLIVAGAIFYFLLVRPWVGKANAELAVIMTTIAGSIFMQNLVLEVFGGRFKTIDQLVEGTVTVAGTPIQAQNLLTIILAPLLLVGLWLFLTRNRTGLAIRAVAQNQDAAQLFGISVQRVYILTFAMSAVLAGVAGILLGGLFNISPDMGTDPLLRAFVVVVFGGLGSLPGTILGAYAIGLIEAFASYYIGIYWTPVVLFAVLIAVLVVRPTGLMGRPA</sequence>
<dbReference type="RefSeq" id="WP_307431405.1">
    <property type="nucleotide sequence ID" value="NZ_JAUSVK010000001.1"/>
</dbReference>
<dbReference type="PANTHER" id="PTHR11795:SF445">
    <property type="entry name" value="AMINO ACID ABC TRANSPORTER PERMEASE PROTEIN"/>
    <property type="match status" value="1"/>
</dbReference>
<feature type="transmembrane region" description="Helical" evidence="9">
    <location>
        <begin position="29"/>
        <end position="50"/>
    </location>
</feature>
<dbReference type="InterPro" id="IPR001851">
    <property type="entry name" value="ABC_transp_permease"/>
</dbReference>
<evidence type="ECO:0000256" key="5">
    <source>
        <dbReference type="ARBA" id="ARBA00022970"/>
    </source>
</evidence>
<keyword evidence="4 9" id="KW-0812">Transmembrane</keyword>
<keyword evidence="6 9" id="KW-1133">Transmembrane helix</keyword>
<comment type="subcellular location">
    <subcellularLocation>
        <location evidence="1">Cell membrane</location>
        <topology evidence="1">Multi-pass membrane protein</topology>
    </subcellularLocation>
</comment>
<evidence type="ECO:0000256" key="8">
    <source>
        <dbReference type="ARBA" id="ARBA00037998"/>
    </source>
</evidence>
<feature type="transmembrane region" description="Helical" evidence="9">
    <location>
        <begin position="142"/>
        <end position="159"/>
    </location>
</feature>
<organism evidence="10 11">
    <name type="scientific">Labrys monachus</name>
    <dbReference type="NCBI Taxonomy" id="217067"/>
    <lineage>
        <taxon>Bacteria</taxon>
        <taxon>Pseudomonadati</taxon>
        <taxon>Pseudomonadota</taxon>
        <taxon>Alphaproteobacteria</taxon>
        <taxon>Hyphomicrobiales</taxon>
        <taxon>Xanthobacteraceae</taxon>
        <taxon>Labrys</taxon>
    </lineage>
</organism>